<accession>A0A833T4T0</accession>
<dbReference type="InterPro" id="IPR027417">
    <property type="entry name" value="P-loop_NTPase"/>
</dbReference>
<keyword evidence="4" id="KW-1185">Reference proteome</keyword>
<protein>
    <submittedName>
        <fullName evidence="3">ATPase family associated domain-containing protein 12</fullName>
    </submittedName>
</protein>
<evidence type="ECO:0000313" key="4">
    <source>
        <dbReference type="Proteomes" id="UP000602510"/>
    </source>
</evidence>
<name>A0A833T4T0_PHYIN</name>
<dbReference type="GO" id="GO:0004386">
    <property type="term" value="F:helicase activity"/>
    <property type="evidence" value="ECO:0007669"/>
    <property type="project" value="InterPro"/>
</dbReference>
<reference evidence="3" key="1">
    <citation type="submission" date="2020-04" db="EMBL/GenBank/DDBJ databases">
        <title>Hybrid Assembly of Korean Phytophthora infestans isolates.</title>
        <authorList>
            <person name="Prokchorchik M."/>
            <person name="Lee Y."/>
            <person name="Seo J."/>
            <person name="Cho J.-H."/>
            <person name="Park Y.-E."/>
            <person name="Jang D.-C."/>
            <person name="Im J.-S."/>
            <person name="Choi J.-G."/>
            <person name="Park H.-J."/>
            <person name="Lee G.-B."/>
            <person name="Lee Y.-G."/>
            <person name="Hong S.-Y."/>
            <person name="Cho K."/>
            <person name="Sohn K.H."/>
        </authorList>
    </citation>
    <scope>NUCLEOTIDE SEQUENCE</scope>
    <source>
        <strain evidence="3">KR_1_A1</strain>
    </source>
</reference>
<dbReference type="PANTHER" id="PTHR10887">
    <property type="entry name" value="DNA2/NAM7 HELICASE FAMILY"/>
    <property type="match status" value="1"/>
</dbReference>
<dbReference type="Proteomes" id="UP000602510">
    <property type="component" value="Unassembled WGS sequence"/>
</dbReference>
<dbReference type="InterPro" id="IPR045055">
    <property type="entry name" value="DNA2/NAM7-like"/>
</dbReference>
<feature type="domain" description="DNA2/NAM7 helicase helicase" evidence="1">
    <location>
        <begin position="66"/>
        <end position="134"/>
    </location>
</feature>
<dbReference type="CDD" id="cd18808">
    <property type="entry name" value="SF1_C_Upf1"/>
    <property type="match status" value="1"/>
</dbReference>
<evidence type="ECO:0000259" key="1">
    <source>
        <dbReference type="Pfam" id="PF13086"/>
    </source>
</evidence>
<sequence>MTPKASYDPNWQSELESIFTNEYGIDIKLKIKEMEPLDLTKLHRFNGTYWEVINTERSSGTYSCMESKQKTILEKAVIVFGTSSSLGQEDVRRMKFDLCICDEGGQAPDTGLVMALRDNTRTLAIIGDPRQLPPYQLNPDLKSGFGGRTHRLDKSALEDYFELDRATCLNSQYRCHPDIMEPLNKVFYGGAVSTGKPFNRGALKAEEELFEKNLLYNKMEAKWVSEKLFRISCHLKALDRPDGLWSVMVISPYQGQVNDLRKLLCANKDRWSDQLNVTVCTADSCQGGECDVAIISLVRHNSQGNVGFLTSPKRVLTMLSRAKEYIMIATHVKTFSSELMWNHLFGTMRQNNALEVEDDRKFA</sequence>
<dbReference type="Pfam" id="PF13086">
    <property type="entry name" value="AAA_11"/>
    <property type="match status" value="1"/>
</dbReference>
<dbReference type="InterPro" id="IPR041679">
    <property type="entry name" value="DNA2/NAM7-like_C"/>
</dbReference>
<dbReference type="EMBL" id="WSZM01000101">
    <property type="protein sequence ID" value="KAF4042399.1"/>
    <property type="molecule type" value="Genomic_DNA"/>
</dbReference>
<organism evidence="3 4">
    <name type="scientific">Phytophthora infestans</name>
    <name type="common">Potato late blight agent</name>
    <name type="synonym">Botrytis infestans</name>
    <dbReference type="NCBI Taxonomy" id="4787"/>
    <lineage>
        <taxon>Eukaryota</taxon>
        <taxon>Sar</taxon>
        <taxon>Stramenopiles</taxon>
        <taxon>Oomycota</taxon>
        <taxon>Peronosporomycetes</taxon>
        <taxon>Peronosporales</taxon>
        <taxon>Peronosporaceae</taxon>
        <taxon>Phytophthora</taxon>
    </lineage>
</organism>
<dbReference type="PANTHER" id="PTHR10887:SF495">
    <property type="entry name" value="HELICASE SENATAXIN ISOFORM X1-RELATED"/>
    <property type="match status" value="1"/>
</dbReference>
<evidence type="ECO:0000259" key="2">
    <source>
        <dbReference type="Pfam" id="PF13087"/>
    </source>
</evidence>
<dbReference type="InterPro" id="IPR041677">
    <property type="entry name" value="DNA2/NAM7_AAA_11"/>
</dbReference>
<feature type="domain" description="DNA2/NAM7 helicase-like C-terminal" evidence="2">
    <location>
        <begin position="210"/>
        <end position="331"/>
    </location>
</feature>
<dbReference type="Gene3D" id="3.40.50.300">
    <property type="entry name" value="P-loop containing nucleotide triphosphate hydrolases"/>
    <property type="match status" value="2"/>
</dbReference>
<dbReference type="SUPFAM" id="SSF52540">
    <property type="entry name" value="P-loop containing nucleoside triphosphate hydrolases"/>
    <property type="match status" value="1"/>
</dbReference>
<proteinExistence type="predicted"/>
<gene>
    <name evidence="3" type="ORF">GN244_ATG05292</name>
</gene>
<comment type="caution">
    <text evidence="3">The sequence shown here is derived from an EMBL/GenBank/DDBJ whole genome shotgun (WGS) entry which is preliminary data.</text>
</comment>
<dbReference type="Pfam" id="PF13087">
    <property type="entry name" value="AAA_12"/>
    <property type="match status" value="1"/>
</dbReference>
<evidence type="ECO:0000313" key="3">
    <source>
        <dbReference type="EMBL" id="KAF4042399.1"/>
    </source>
</evidence>
<dbReference type="InterPro" id="IPR047187">
    <property type="entry name" value="SF1_C_Upf1"/>
</dbReference>
<dbReference type="AlphaFoldDB" id="A0A833T4T0"/>